<dbReference type="PROSITE" id="PS50883">
    <property type="entry name" value="EAL"/>
    <property type="match status" value="1"/>
</dbReference>
<dbReference type="PANTHER" id="PTHR44757">
    <property type="entry name" value="DIGUANYLATE CYCLASE DGCP"/>
    <property type="match status" value="1"/>
</dbReference>
<protein>
    <submittedName>
        <fullName evidence="3">EAL domain-containing protein</fullName>
    </submittedName>
</protein>
<dbReference type="Pfam" id="PF00990">
    <property type="entry name" value="GGDEF"/>
    <property type="match status" value="1"/>
</dbReference>
<feature type="domain" description="EAL" evidence="1">
    <location>
        <begin position="479"/>
        <end position="731"/>
    </location>
</feature>
<dbReference type="InterPro" id="IPR029787">
    <property type="entry name" value="Nucleotide_cyclase"/>
</dbReference>
<dbReference type="InterPro" id="IPR001633">
    <property type="entry name" value="EAL_dom"/>
</dbReference>
<dbReference type="InterPro" id="IPR013655">
    <property type="entry name" value="PAS_fold_3"/>
</dbReference>
<dbReference type="Proteomes" id="UP001523566">
    <property type="component" value="Unassembled WGS sequence"/>
</dbReference>
<dbReference type="InterPro" id="IPR000160">
    <property type="entry name" value="GGDEF_dom"/>
</dbReference>
<sequence>MTHTDIEKILEHVPAVVGRLIRKNGEWRVDYITENIREYGYDKEELINEEVTWESIIHPDDLVVVLRTIDAYEKTSIDVFHLEYRIITKEKKSRPVVSYITANREQRGICSHDIVIVSQATPMACQHLVESHIQQQLVINDIFQRLHDNQLEEAIQIIIDRVGEYMNISRARFCEWNEESKDYRISYEWANQGTELLTDAGAGTLAETNITIDLIREGKVVVNAGEIPEAYKEVFQRENVQAAAMFAVYRNGCYHGFVSFDERALQRKWNEEEIEFLLNISRLVSTIVARIDTADKLKISQQQIKEMAFTDYLTKISNRSKCDILLNEAIERAKQGKKIGYLVFIDLDDFKIVNDCYGHDYGDEILINIATWLNEKYETPNHAFRFGGDEFVVLIDGDADVDLKEEIRRLHEKASQPWKAKDKEFTCTFSIGIAQYPMEGVDSKGVVKQADVAMYEAKRMGKNRHKLYDSGLDSLAKERLNMETILSNAMENDFQGFEVKYQPVVDKESGSVRAAEALLRIRHEGAAVLPGEFLPLAEYLGFTLPIGEFVFRKALKTCKKIVDSGYSDFKMIVNLTNRQIQEKNILAKFEKIVKEVGIENRNILISYSEKNALENFEKVQMISNQLKEEGTQVIMDQFGGGSASFLQLHELPVKTITTSLSLIQNLQEVYAKDFAKLIIELCHSMNKKVCVNGVETKEEYDFCMKSEADYLQGFYLYNVIKETELLELMKE</sequence>
<reference evidence="3 4" key="1">
    <citation type="journal article" date="2022" name="Genome Biol. Evol.">
        <title>Host diet, physiology and behaviors set the stage for Lachnospiraceae cladogenesis.</title>
        <authorList>
            <person name="Vera-Ponce De Leon A."/>
            <person name="Schneider M."/>
            <person name="Jahnes B.C."/>
            <person name="Sadowski V."/>
            <person name="Camuy-Velez L.A."/>
            <person name="Duan J."/>
            <person name="Sabree Z.L."/>
        </authorList>
    </citation>
    <scope>NUCLEOTIDE SEQUENCE [LARGE SCALE GENOMIC DNA]</scope>
    <source>
        <strain evidence="3 4">PAL113</strain>
    </source>
</reference>
<dbReference type="SUPFAM" id="SSF141868">
    <property type="entry name" value="EAL domain-like"/>
    <property type="match status" value="1"/>
</dbReference>
<dbReference type="CDD" id="cd01948">
    <property type="entry name" value="EAL"/>
    <property type="match status" value="1"/>
</dbReference>
<dbReference type="InterPro" id="IPR035919">
    <property type="entry name" value="EAL_sf"/>
</dbReference>
<dbReference type="Gene3D" id="3.30.450.20">
    <property type="entry name" value="PAS domain"/>
    <property type="match status" value="1"/>
</dbReference>
<accession>A0ABT1E8F3</accession>
<dbReference type="Pfam" id="PF08447">
    <property type="entry name" value="PAS_3"/>
    <property type="match status" value="1"/>
</dbReference>
<dbReference type="Pfam" id="PF00563">
    <property type="entry name" value="EAL"/>
    <property type="match status" value="1"/>
</dbReference>
<dbReference type="InterPro" id="IPR043128">
    <property type="entry name" value="Rev_trsase/Diguanyl_cyclase"/>
</dbReference>
<gene>
    <name evidence="3" type="ORF">NK125_06480</name>
</gene>
<comment type="caution">
    <text evidence="3">The sequence shown here is derived from an EMBL/GenBank/DDBJ whole genome shotgun (WGS) entry which is preliminary data.</text>
</comment>
<dbReference type="NCBIfam" id="TIGR00254">
    <property type="entry name" value="GGDEF"/>
    <property type="match status" value="1"/>
</dbReference>
<keyword evidence="4" id="KW-1185">Reference proteome</keyword>
<dbReference type="SMART" id="SM00065">
    <property type="entry name" value="GAF"/>
    <property type="match status" value="1"/>
</dbReference>
<dbReference type="Gene3D" id="3.30.450.40">
    <property type="match status" value="1"/>
</dbReference>
<dbReference type="InterPro" id="IPR003018">
    <property type="entry name" value="GAF"/>
</dbReference>
<dbReference type="Gene3D" id="3.30.70.270">
    <property type="match status" value="1"/>
</dbReference>
<evidence type="ECO:0000313" key="4">
    <source>
        <dbReference type="Proteomes" id="UP001523566"/>
    </source>
</evidence>
<evidence type="ECO:0000259" key="2">
    <source>
        <dbReference type="PROSITE" id="PS50887"/>
    </source>
</evidence>
<organism evidence="3 4">
    <name type="scientific">Aequitasia blattaphilus</name>
    <dbReference type="NCBI Taxonomy" id="2949332"/>
    <lineage>
        <taxon>Bacteria</taxon>
        <taxon>Bacillati</taxon>
        <taxon>Bacillota</taxon>
        <taxon>Clostridia</taxon>
        <taxon>Lachnospirales</taxon>
        <taxon>Lachnospiraceae</taxon>
        <taxon>Aequitasia</taxon>
    </lineage>
</organism>
<dbReference type="PANTHER" id="PTHR44757:SF2">
    <property type="entry name" value="BIOFILM ARCHITECTURE MAINTENANCE PROTEIN MBAA"/>
    <property type="match status" value="1"/>
</dbReference>
<dbReference type="InterPro" id="IPR035965">
    <property type="entry name" value="PAS-like_dom_sf"/>
</dbReference>
<dbReference type="Gene3D" id="3.20.20.450">
    <property type="entry name" value="EAL domain"/>
    <property type="match status" value="1"/>
</dbReference>
<dbReference type="CDD" id="cd01949">
    <property type="entry name" value="GGDEF"/>
    <property type="match status" value="1"/>
</dbReference>
<dbReference type="InterPro" id="IPR029016">
    <property type="entry name" value="GAF-like_dom_sf"/>
</dbReference>
<dbReference type="EMBL" id="JAMZFW010000007">
    <property type="protein sequence ID" value="MCP1102063.1"/>
    <property type="molecule type" value="Genomic_DNA"/>
</dbReference>
<dbReference type="SMART" id="SM00052">
    <property type="entry name" value="EAL"/>
    <property type="match status" value="1"/>
</dbReference>
<dbReference type="RefSeq" id="WP_262065849.1">
    <property type="nucleotide sequence ID" value="NZ_JAMXOD010000007.1"/>
</dbReference>
<dbReference type="SUPFAM" id="SSF55785">
    <property type="entry name" value="PYP-like sensor domain (PAS domain)"/>
    <property type="match status" value="1"/>
</dbReference>
<evidence type="ECO:0000313" key="3">
    <source>
        <dbReference type="EMBL" id="MCP1102063.1"/>
    </source>
</evidence>
<feature type="domain" description="GGDEF" evidence="2">
    <location>
        <begin position="338"/>
        <end position="470"/>
    </location>
</feature>
<dbReference type="InterPro" id="IPR052155">
    <property type="entry name" value="Biofilm_reg_signaling"/>
</dbReference>
<dbReference type="PROSITE" id="PS50887">
    <property type="entry name" value="GGDEF"/>
    <property type="match status" value="1"/>
</dbReference>
<proteinExistence type="predicted"/>
<evidence type="ECO:0000259" key="1">
    <source>
        <dbReference type="PROSITE" id="PS50883"/>
    </source>
</evidence>
<dbReference type="SUPFAM" id="SSF55073">
    <property type="entry name" value="Nucleotide cyclase"/>
    <property type="match status" value="1"/>
</dbReference>
<dbReference type="SMART" id="SM00267">
    <property type="entry name" value="GGDEF"/>
    <property type="match status" value="1"/>
</dbReference>
<dbReference type="SUPFAM" id="SSF55781">
    <property type="entry name" value="GAF domain-like"/>
    <property type="match status" value="1"/>
</dbReference>
<name>A0ABT1E8F3_9FIRM</name>